<dbReference type="InterPro" id="IPR011009">
    <property type="entry name" value="Kinase-like_dom_sf"/>
</dbReference>
<dbReference type="HOGENOM" id="CLU_021768_3_2_1"/>
<dbReference type="SUPFAM" id="SSF56112">
    <property type="entry name" value="Protein kinase-like (PK-like)"/>
    <property type="match status" value="1"/>
</dbReference>
<dbReference type="GeneID" id="27324666"/>
<name>A0A0D1WKE5_EXOME</name>
<dbReference type="RefSeq" id="XP_016220989.1">
    <property type="nucleotide sequence ID" value="XM_016371657.1"/>
</dbReference>
<dbReference type="InterPro" id="IPR051678">
    <property type="entry name" value="AGP_Transferase"/>
</dbReference>
<dbReference type="InterPro" id="IPR002575">
    <property type="entry name" value="Aminoglycoside_PTrfase"/>
</dbReference>
<feature type="region of interest" description="Disordered" evidence="1">
    <location>
        <begin position="275"/>
        <end position="308"/>
    </location>
</feature>
<dbReference type="AlphaFoldDB" id="A0A0D1WKE5"/>
<dbReference type="PANTHER" id="PTHR21310">
    <property type="entry name" value="AMINOGLYCOSIDE PHOSPHOTRANSFERASE-RELATED-RELATED"/>
    <property type="match status" value="1"/>
</dbReference>
<feature type="domain" description="Aminoglycoside phosphotransferase" evidence="2">
    <location>
        <begin position="57"/>
        <end position="236"/>
    </location>
</feature>
<protein>
    <recommendedName>
        <fullName evidence="2">Aminoglycoside phosphotransferase domain-containing protein</fullName>
    </recommendedName>
</protein>
<dbReference type="Gene3D" id="3.90.1200.10">
    <property type="match status" value="1"/>
</dbReference>
<sequence>MVFCFTRQTGEPRDEYDAIPLPLRWLMYLGKSERDLETGDTILRLRNNRIIKTSCWSTEYQALKLVDRQTSIPAWKVVNVFNRPEGKMVEYEAFPGKPLHIVWPTMPAHQKNKIVADLGRYVEQLRAMKPPKSCVVGDATLGAALDPRFGHQRIGPFFSIQAFQEFERRGHSPYHFSEKEIHAVHQPVKPYELKFTHANLCPKNIIIDSSGRICALIGWESAGWYPEYWEYTQMCHATPKTMGDWLVAMCNNMTRYDQELLCEEALRSRYPSSVYDLPRSVRSPSPSPSEKSAEQDEVDNNNTDHTSG</sequence>
<gene>
    <name evidence="3" type="ORF">PV10_06821</name>
</gene>
<dbReference type="Proteomes" id="UP000054302">
    <property type="component" value="Unassembled WGS sequence"/>
</dbReference>
<dbReference type="STRING" id="212818.A0A0D1WKE5"/>
<organism evidence="3 4">
    <name type="scientific">Exophiala mesophila</name>
    <name type="common">Black yeast-like fungus</name>
    <dbReference type="NCBI Taxonomy" id="212818"/>
    <lineage>
        <taxon>Eukaryota</taxon>
        <taxon>Fungi</taxon>
        <taxon>Dikarya</taxon>
        <taxon>Ascomycota</taxon>
        <taxon>Pezizomycotina</taxon>
        <taxon>Eurotiomycetes</taxon>
        <taxon>Chaetothyriomycetidae</taxon>
        <taxon>Chaetothyriales</taxon>
        <taxon>Herpotrichiellaceae</taxon>
        <taxon>Exophiala</taxon>
    </lineage>
</organism>
<dbReference type="Pfam" id="PF01636">
    <property type="entry name" value="APH"/>
    <property type="match status" value="1"/>
</dbReference>
<dbReference type="PANTHER" id="PTHR21310:SF15">
    <property type="entry name" value="AMINOGLYCOSIDE PHOSPHOTRANSFERASE DOMAIN-CONTAINING PROTEIN"/>
    <property type="match status" value="1"/>
</dbReference>
<evidence type="ECO:0000256" key="1">
    <source>
        <dbReference type="SAM" id="MobiDB-lite"/>
    </source>
</evidence>
<dbReference type="EMBL" id="KN847524">
    <property type="protein sequence ID" value="KIV89415.1"/>
    <property type="molecule type" value="Genomic_DNA"/>
</dbReference>
<dbReference type="OrthoDB" id="2906425at2759"/>
<evidence type="ECO:0000259" key="2">
    <source>
        <dbReference type="Pfam" id="PF01636"/>
    </source>
</evidence>
<evidence type="ECO:0000313" key="4">
    <source>
        <dbReference type="Proteomes" id="UP000054302"/>
    </source>
</evidence>
<proteinExistence type="predicted"/>
<accession>A0A0D1WKE5</accession>
<evidence type="ECO:0000313" key="3">
    <source>
        <dbReference type="EMBL" id="KIV89415.1"/>
    </source>
</evidence>
<reference evidence="3 4" key="1">
    <citation type="submission" date="2015-01" db="EMBL/GenBank/DDBJ databases">
        <title>The Genome Sequence of Exophiala mesophila CBS40295.</title>
        <authorList>
            <consortium name="The Broad Institute Genomics Platform"/>
            <person name="Cuomo C."/>
            <person name="de Hoog S."/>
            <person name="Gorbushina A."/>
            <person name="Stielow B."/>
            <person name="Teixiera M."/>
            <person name="Abouelleil A."/>
            <person name="Chapman S.B."/>
            <person name="Priest M."/>
            <person name="Young S.K."/>
            <person name="Wortman J."/>
            <person name="Nusbaum C."/>
            <person name="Birren B."/>
        </authorList>
    </citation>
    <scope>NUCLEOTIDE SEQUENCE [LARGE SCALE GENOMIC DNA]</scope>
    <source>
        <strain evidence="3 4">CBS 40295</strain>
    </source>
</reference>
<dbReference type="VEuPathDB" id="FungiDB:PV10_06821"/>
<dbReference type="OMA" id="WRRISPW"/>
<keyword evidence="4" id="KW-1185">Reference proteome</keyword>